<dbReference type="EMBL" id="RBAK01000006">
    <property type="protein sequence ID" value="RKN45483.1"/>
    <property type="molecule type" value="Genomic_DNA"/>
</dbReference>
<proteinExistence type="predicted"/>
<feature type="compositionally biased region" description="Basic and acidic residues" evidence="1">
    <location>
        <begin position="41"/>
        <end position="54"/>
    </location>
</feature>
<comment type="caution">
    <text evidence="3">The sequence shown here is derived from an EMBL/GenBank/DDBJ whole genome shotgun (WGS) entry which is preliminary data.</text>
</comment>
<protein>
    <submittedName>
        <fullName evidence="3">Uncharacterized protein</fullName>
    </submittedName>
</protein>
<keyword evidence="2" id="KW-1133">Transmembrane helix</keyword>
<evidence type="ECO:0000313" key="4">
    <source>
        <dbReference type="Proteomes" id="UP000281726"/>
    </source>
</evidence>
<gene>
    <name evidence="3" type="ORF">D7223_17990</name>
</gene>
<keyword evidence="4" id="KW-1185">Reference proteome</keyword>
<feature type="region of interest" description="Disordered" evidence="1">
    <location>
        <begin position="22"/>
        <end position="54"/>
    </location>
</feature>
<evidence type="ECO:0000313" key="3">
    <source>
        <dbReference type="EMBL" id="RKN45483.1"/>
    </source>
</evidence>
<dbReference type="RefSeq" id="WP_120729547.1">
    <property type="nucleotide sequence ID" value="NZ_RBAK01000006.1"/>
</dbReference>
<dbReference type="Proteomes" id="UP000281726">
    <property type="component" value="Unassembled WGS sequence"/>
</dbReference>
<evidence type="ECO:0000256" key="2">
    <source>
        <dbReference type="SAM" id="Phobius"/>
    </source>
</evidence>
<evidence type="ECO:0000256" key="1">
    <source>
        <dbReference type="SAM" id="MobiDB-lite"/>
    </source>
</evidence>
<dbReference type="AlphaFoldDB" id="A0A3A9ZAZ9"/>
<sequence>MRRGPRDANRLLGQLQDLGGEARRDLRGRRRADLSSAARKAAHDAPGHGEDAAARDEIAAETGEQTVLSGSYLVLISVTTVPAAATVAVAVAYGVWHEAAGSGVRDPT</sequence>
<reference evidence="3 4" key="1">
    <citation type="journal article" date="2004" name="Syst. Appl. Microbiol.">
        <title>Cryptoendolithic actinomycetes from antarctic sandstone rock samples: Micromonospora endolithica sp. nov. and two isolates related to Micromonospora coerulea Jensen 1932.</title>
        <authorList>
            <person name="Hirsch P."/>
            <person name="Mevs U."/>
            <person name="Kroppenstedt R.M."/>
            <person name="Schumann P."/>
            <person name="Stackebrandt E."/>
        </authorList>
    </citation>
    <scope>NUCLEOTIDE SEQUENCE [LARGE SCALE GENOMIC DNA]</scope>
    <source>
        <strain evidence="3 4">JCM 12677</strain>
    </source>
</reference>
<feature type="transmembrane region" description="Helical" evidence="2">
    <location>
        <begin position="72"/>
        <end position="96"/>
    </location>
</feature>
<organism evidence="3 4">
    <name type="scientific">Micromonospora endolithica</name>
    <dbReference type="NCBI Taxonomy" id="230091"/>
    <lineage>
        <taxon>Bacteria</taxon>
        <taxon>Bacillati</taxon>
        <taxon>Actinomycetota</taxon>
        <taxon>Actinomycetes</taxon>
        <taxon>Micromonosporales</taxon>
        <taxon>Micromonosporaceae</taxon>
        <taxon>Micromonospora</taxon>
    </lineage>
</organism>
<keyword evidence="2" id="KW-0472">Membrane</keyword>
<name>A0A3A9ZAZ9_9ACTN</name>
<accession>A0A3A9ZAZ9</accession>
<keyword evidence="2" id="KW-0812">Transmembrane</keyword>